<dbReference type="PROSITE" id="PS50977">
    <property type="entry name" value="HTH_TETR_2"/>
    <property type="match status" value="1"/>
</dbReference>
<evidence type="ECO:0000256" key="1">
    <source>
        <dbReference type="ARBA" id="ARBA00023015"/>
    </source>
</evidence>
<dbReference type="Pfam" id="PF00440">
    <property type="entry name" value="TetR_N"/>
    <property type="match status" value="1"/>
</dbReference>
<dbReference type="GO" id="GO:0003700">
    <property type="term" value="F:DNA-binding transcription factor activity"/>
    <property type="evidence" value="ECO:0007669"/>
    <property type="project" value="TreeGrafter"/>
</dbReference>
<dbReference type="PRINTS" id="PR00455">
    <property type="entry name" value="HTHTETR"/>
</dbReference>
<proteinExistence type="predicted"/>
<dbReference type="Pfam" id="PF17937">
    <property type="entry name" value="TetR_C_28"/>
    <property type="match status" value="1"/>
</dbReference>
<dbReference type="GO" id="GO:0000976">
    <property type="term" value="F:transcription cis-regulatory region binding"/>
    <property type="evidence" value="ECO:0007669"/>
    <property type="project" value="TreeGrafter"/>
</dbReference>
<keyword evidence="3" id="KW-0804">Transcription</keyword>
<dbReference type="InterPro" id="IPR009057">
    <property type="entry name" value="Homeodomain-like_sf"/>
</dbReference>
<keyword evidence="2 4" id="KW-0238">DNA-binding</keyword>
<dbReference type="InterPro" id="IPR041479">
    <property type="entry name" value="TetR_CgmR_C"/>
</dbReference>
<dbReference type="InterPro" id="IPR050109">
    <property type="entry name" value="HTH-type_TetR-like_transc_reg"/>
</dbReference>
<evidence type="ECO:0000256" key="2">
    <source>
        <dbReference type="ARBA" id="ARBA00023125"/>
    </source>
</evidence>
<dbReference type="Gene3D" id="1.10.357.10">
    <property type="entry name" value="Tetracycline Repressor, domain 2"/>
    <property type="match status" value="1"/>
</dbReference>
<protein>
    <submittedName>
        <fullName evidence="6">TetR/AcrR family transcriptional regulator</fullName>
    </submittedName>
</protein>
<name>A0A5N3PG11_9HYPH</name>
<keyword evidence="7" id="KW-1185">Reference proteome</keyword>
<evidence type="ECO:0000256" key="4">
    <source>
        <dbReference type="PROSITE-ProRule" id="PRU00335"/>
    </source>
</evidence>
<gene>
    <name evidence="6" type="ORF">FEZ63_04250</name>
</gene>
<accession>A0A5N3PG11</accession>
<dbReference type="RefSeq" id="WP_201274078.1">
    <property type="nucleotide sequence ID" value="NZ_VCMV01000004.1"/>
</dbReference>
<sequence length="188" mass="20432">MFNCIRGRKSSREKILDAAAELVGSIGAGRLTLEAVAERAGLSKGGLLYNFPSKDALLQGMIQRLVDEVSAEKETLRGHTPPGRNLEARLCTAALLKMHAGKMKDIANGMLAASSENPALLEPVRQVIRKTLTEMRETSDDLDACLLAWLAVEGLNSFEMHDLSPFSEEDRDRIAASVTKLLENGIAE</sequence>
<feature type="DNA-binding region" description="H-T-H motif" evidence="4">
    <location>
        <begin position="32"/>
        <end position="51"/>
    </location>
</feature>
<dbReference type="AlphaFoldDB" id="A0A5N3PG11"/>
<dbReference type="Proteomes" id="UP000325684">
    <property type="component" value="Unassembled WGS sequence"/>
</dbReference>
<feature type="domain" description="HTH tetR-type" evidence="5">
    <location>
        <begin position="9"/>
        <end position="69"/>
    </location>
</feature>
<evidence type="ECO:0000259" key="5">
    <source>
        <dbReference type="PROSITE" id="PS50977"/>
    </source>
</evidence>
<reference evidence="6 7" key="1">
    <citation type="journal article" date="2019" name="Microorganisms">
        <title>Genome Insights into the Novel Species Microvirga brassicacearum, a Rapeseed Endophyte with Biotechnological Potential.</title>
        <authorList>
            <person name="Jimenez-Gomez A."/>
            <person name="Saati-Santamaria Z."/>
            <person name="Igual J.M."/>
            <person name="Rivas R."/>
            <person name="Mateos P.F."/>
            <person name="Garcia-Fraile P."/>
        </authorList>
    </citation>
    <scope>NUCLEOTIDE SEQUENCE [LARGE SCALE GENOMIC DNA]</scope>
    <source>
        <strain evidence="6 7">CDVBN77</strain>
    </source>
</reference>
<evidence type="ECO:0000256" key="3">
    <source>
        <dbReference type="ARBA" id="ARBA00023163"/>
    </source>
</evidence>
<keyword evidence="1" id="KW-0805">Transcription regulation</keyword>
<evidence type="ECO:0000313" key="7">
    <source>
        <dbReference type="Proteomes" id="UP000325684"/>
    </source>
</evidence>
<evidence type="ECO:0000313" key="6">
    <source>
        <dbReference type="EMBL" id="KAB0268660.1"/>
    </source>
</evidence>
<dbReference type="PANTHER" id="PTHR30055">
    <property type="entry name" value="HTH-TYPE TRANSCRIPTIONAL REGULATOR RUTR"/>
    <property type="match status" value="1"/>
</dbReference>
<dbReference type="SUPFAM" id="SSF46689">
    <property type="entry name" value="Homeodomain-like"/>
    <property type="match status" value="1"/>
</dbReference>
<organism evidence="6 7">
    <name type="scientific">Microvirga brassicacearum</name>
    <dbReference type="NCBI Taxonomy" id="2580413"/>
    <lineage>
        <taxon>Bacteria</taxon>
        <taxon>Pseudomonadati</taxon>
        <taxon>Pseudomonadota</taxon>
        <taxon>Alphaproteobacteria</taxon>
        <taxon>Hyphomicrobiales</taxon>
        <taxon>Methylobacteriaceae</taxon>
        <taxon>Microvirga</taxon>
    </lineage>
</organism>
<dbReference type="PANTHER" id="PTHR30055:SF234">
    <property type="entry name" value="HTH-TYPE TRANSCRIPTIONAL REGULATOR BETI"/>
    <property type="match status" value="1"/>
</dbReference>
<comment type="caution">
    <text evidence="6">The sequence shown here is derived from an EMBL/GenBank/DDBJ whole genome shotgun (WGS) entry which is preliminary data.</text>
</comment>
<dbReference type="EMBL" id="VCMV01000004">
    <property type="protein sequence ID" value="KAB0268660.1"/>
    <property type="molecule type" value="Genomic_DNA"/>
</dbReference>
<dbReference type="InterPro" id="IPR001647">
    <property type="entry name" value="HTH_TetR"/>
</dbReference>